<dbReference type="CDD" id="cd01392">
    <property type="entry name" value="HTH_LacI"/>
    <property type="match status" value="1"/>
</dbReference>
<dbReference type="InterPro" id="IPR046335">
    <property type="entry name" value="LacI/GalR-like_sensor"/>
</dbReference>
<dbReference type="PROSITE" id="PS50932">
    <property type="entry name" value="HTH_LACI_2"/>
    <property type="match status" value="1"/>
</dbReference>
<dbReference type="Gene3D" id="1.10.260.40">
    <property type="entry name" value="lambda repressor-like DNA-binding domains"/>
    <property type="match status" value="1"/>
</dbReference>
<keyword evidence="3" id="KW-0238">DNA-binding</keyword>
<dbReference type="Gene3D" id="3.40.50.2300">
    <property type="match status" value="2"/>
</dbReference>
<dbReference type="Pfam" id="PF13377">
    <property type="entry name" value="Peripla_BP_3"/>
    <property type="match status" value="1"/>
</dbReference>
<keyword evidence="2" id="KW-0805">Transcription regulation</keyword>
<dbReference type="AlphaFoldDB" id="A0P063"/>
<dbReference type="InterPro" id="IPR028082">
    <property type="entry name" value="Peripla_BP_I"/>
</dbReference>
<keyword evidence="1" id="KW-0678">Repressor</keyword>
<dbReference type="CDD" id="cd06288">
    <property type="entry name" value="PBP1_sucrose_transcription_regulator"/>
    <property type="match status" value="1"/>
</dbReference>
<evidence type="ECO:0000313" key="8">
    <source>
        <dbReference type="Proteomes" id="UP000004848"/>
    </source>
</evidence>
<dbReference type="PANTHER" id="PTHR30146">
    <property type="entry name" value="LACI-RELATED TRANSCRIPTIONAL REPRESSOR"/>
    <property type="match status" value="1"/>
</dbReference>
<feature type="domain" description="HTH lacI-type" evidence="6">
    <location>
        <begin position="23"/>
        <end position="79"/>
    </location>
</feature>
<dbReference type="eggNOG" id="COG1609">
    <property type="taxonomic scope" value="Bacteria"/>
</dbReference>
<dbReference type="GO" id="GO:0003700">
    <property type="term" value="F:DNA-binding transcription factor activity"/>
    <property type="evidence" value="ECO:0007669"/>
    <property type="project" value="TreeGrafter"/>
</dbReference>
<dbReference type="EMBL" id="AAUW01000020">
    <property type="protein sequence ID" value="EAV41471.1"/>
    <property type="molecule type" value="Genomic_DNA"/>
</dbReference>
<gene>
    <name evidence="7" type="ORF">SIAM614_30211</name>
</gene>
<dbReference type="GO" id="GO:0000976">
    <property type="term" value="F:transcription cis-regulatory region binding"/>
    <property type="evidence" value="ECO:0007669"/>
    <property type="project" value="TreeGrafter"/>
</dbReference>
<feature type="region of interest" description="Disordered" evidence="5">
    <location>
        <begin position="1"/>
        <end position="21"/>
    </location>
</feature>
<dbReference type="PANTHER" id="PTHR30146:SF148">
    <property type="entry name" value="HTH-TYPE TRANSCRIPTIONAL REPRESSOR PURR-RELATED"/>
    <property type="match status" value="1"/>
</dbReference>
<dbReference type="Pfam" id="PF00356">
    <property type="entry name" value="LacI"/>
    <property type="match status" value="1"/>
</dbReference>
<proteinExistence type="predicted"/>
<sequence>MFNGEENRKLMSKKRRLGTDRRPTMMDVAATAGVSQATVSLVLNGSPGAKLSDATRRRVNEAARQLGYTLVRRGPRTVMGDRTNILFIADEITTDPWMALAFEGVRDKAYEYGIHVSLAVSHGDEETEKMILSQMSHMPLLGIVYGTILTRRVDLSPAFDDQHTVLLNCYRPERDLPSVVPGDVLGGRTATDHLINAGYHRIALINGQQGVDASRDRLKGYRQALSSHDIPFDSELVKPGNWEPLSGYEHTHALLDLDTPPDAIFCANDLMALGCYDALKERGLRVPEDIAVIGFDNREISKSMHPPLSTLLLPHYEMGEIAFELLLDNANGRQAGPAQIKVECPLVERNSVKVMAEVLDAAGSIKA</sequence>
<protein>
    <submittedName>
        <fullName evidence="7">Transcriptional regulator, LacI family protein</fullName>
    </submittedName>
</protein>
<evidence type="ECO:0000313" key="7">
    <source>
        <dbReference type="EMBL" id="EAV41471.1"/>
    </source>
</evidence>
<organism evidence="7 8">
    <name type="scientific">Roseibium aggregatum (strain ATCC 25650 / DSM 13394 / JCM 20685 / NBRC 16684 / NCIMB 2208 / IAM 12614 / B1)</name>
    <name type="common">Stappia aggregata</name>
    <dbReference type="NCBI Taxonomy" id="384765"/>
    <lineage>
        <taxon>Bacteria</taxon>
        <taxon>Pseudomonadati</taxon>
        <taxon>Pseudomonadota</taxon>
        <taxon>Alphaproteobacteria</taxon>
        <taxon>Hyphomicrobiales</taxon>
        <taxon>Stappiaceae</taxon>
        <taxon>Roseibium</taxon>
    </lineage>
</organism>
<dbReference type="Proteomes" id="UP000004848">
    <property type="component" value="Unassembled WGS sequence"/>
</dbReference>
<name>A0P063_ROSAI</name>
<dbReference type="SUPFAM" id="SSF53822">
    <property type="entry name" value="Periplasmic binding protein-like I"/>
    <property type="match status" value="1"/>
</dbReference>
<comment type="caution">
    <text evidence="7">The sequence shown here is derived from an EMBL/GenBank/DDBJ whole genome shotgun (WGS) entry which is preliminary data.</text>
</comment>
<dbReference type="PROSITE" id="PS00356">
    <property type="entry name" value="HTH_LACI_1"/>
    <property type="match status" value="1"/>
</dbReference>
<evidence type="ECO:0000256" key="2">
    <source>
        <dbReference type="ARBA" id="ARBA00023015"/>
    </source>
</evidence>
<dbReference type="InterPro" id="IPR010982">
    <property type="entry name" value="Lambda_DNA-bd_dom_sf"/>
</dbReference>
<evidence type="ECO:0000256" key="4">
    <source>
        <dbReference type="ARBA" id="ARBA00023163"/>
    </source>
</evidence>
<evidence type="ECO:0000256" key="3">
    <source>
        <dbReference type="ARBA" id="ARBA00023125"/>
    </source>
</evidence>
<dbReference type="SMART" id="SM00354">
    <property type="entry name" value="HTH_LACI"/>
    <property type="match status" value="1"/>
</dbReference>
<evidence type="ECO:0000256" key="5">
    <source>
        <dbReference type="SAM" id="MobiDB-lite"/>
    </source>
</evidence>
<reference evidence="7 8" key="1">
    <citation type="submission" date="2006-05" db="EMBL/GenBank/DDBJ databases">
        <authorList>
            <person name="King G."/>
            <person name="Ferriera S."/>
            <person name="Johnson J."/>
            <person name="Kravitz S."/>
            <person name="Beeson K."/>
            <person name="Sutton G."/>
            <person name="Rogers Y.-H."/>
            <person name="Friedman R."/>
            <person name="Frazier M."/>
            <person name="Venter J.C."/>
        </authorList>
    </citation>
    <scope>NUCLEOTIDE SEQUENCE [LARGE SCALE GENOMIC DNA]</scope>
    <source>
        <strain evidence="8">ATCC 25650 / DSM 13394 / JCM 20685 / NBRC 16684 / NCIMB 2208 / IAM 12614 / B1</strain>
    </source>
</reference>
<accession>A0P063</accession>
<dbReference type="InterPro" id="IPR000843">
    <property type="entry name" value="HTH_LacI"/>
</dbReference>
<keyword evidence="4" id="KW-0804">Transcription</keyword>
<dbReference type="SUPFAM" id="SSF47413">
    <property type="entry name" value="lambda repressor-like DNA-binding domains"/>
    <property type="match status" value="1"/>
</dbReference>
<evidence type="ECO:0000259" key="6">
    <source>
        <dbReference type="PROSITE" id="PS50932"/>
    </source>
</evidence>
<evidence type="ECO:0000256" key="1">
    <source>
        <dbReference type="ARBA" id="ARBA00022491"/>
    </source>
</evidence>